<dbReference type="SUPFAM" id="SSF103473">
    <property type="entry name" value="MFS general substrate transporter"/>
    <property type="match status" value="1"/>
</dbReference>
<keyword evidence="1" id="KW-0472">Membrane</keyword>
<evidence type="ECO:0008006" key="4">
    <source>
        <dbReference type="Google" id="ProtNLM"/>
    </source>
</evidence>
<sequence length="133" mass="13498">VLAAVWLAPPLWVVLSLLVSAGAASAFAIPLNALFGRAVPAQYRGRAFGVAITGLSGFQGMAMVVAGMAADRWAATTVIGFSGLSGASLVLALVPLWRRQRAAAPVTTVAPLEQLRTTSIAGSPVAESGGGRR</sequence>
<feature type="transmembrane region" description="Helical" evidence="1">
    <location>
        <begin position="47"/>
        <end position="67"/>
    </location>
</feature>
<proteinExistence type="predicted"/>
<keyword evidence="3" id="KW-1185">Reference proteome</keyword>
<evidence type="ECO:0000256" key="1">
    <source>
        <dbReference type="SAM" id="Phobius"/>
    </source>
</evidence>
<keyword evidence="1" id="KW-1133">Transmembrane helix</keyword>
<evidence type="ECO:0000313" key="3">
    <source>
        <dbReference type="Proteomes" id="UP001597053"/>
    </source>
</evidence>
<evidence type="ECO:0000313" key="2">
    <source>
        <dbReference type="EMBL" id="MFD0787337.1"/>
    </source>
</evidence>
<gene>
    <name evidence="2" type="ORF">ACFQZ8_25830</name>
</gene>
<reference evidence="3" key="1">
    <citation type="journal article" date="2019" name="Int. J. Syst. Evol. Microbiol.">
        <title>The Global Catalogue of Microorganisms (GCM) 10K type strain sequencing project: providing services to taxonomists for standard genome sequencing and annotation.</title>
        <authorList>
            <consortium name="The Broad Institute Genomics Platform"/>
            <consortium name="The Broad Institute Genome Sequencing Center for Infectious Disease"/>
            <person name="Wu L."/>
            <person name="Ma J."/>
        </authorList>
    </citation>
    <scope>NUCLEOTIDE SEQUENCE [LARGE SCALE GENOMIC DNA]</scope>
    <source>
        <strain evidence="3">JCM 32148</strain>
    </source>
</reference>
<feature type="transmembrane region" description="Helical" evidence="1">
    <location>
        <begin position="73"/>
        <end position="94"/>
    </location>
</feature>
<protein>
    <recommendedName>
        <fullName evidence="4">MFS transporter</fullName>
    </recommendedName>
</protein>
<keyword evidence="1" id="KW-0812">Transmembrane</keyword>
<dbReference type="EMBL" id="JBHTHM010001934">
    <property type="protein sequence ID" value="MFD0787337.1"/>
    <property type="molecule type" value="Genomic_DNA"/>
</dbReference>
<name>A0ABW3A8W2_9ACTN</name>
<feature type="non-terminal residue" evidence="2">
    <location>
        <position position="1"/>
    </location>
</feature>
<comment type="caution">
    <text evidence="2">The sequence shown here is derived from an EMBL/GenBank/DDBJ whole genome shotgun (WGS) entry which is preliminary data.</text>
</comment>
<feature type="transmembrane region" description="Helical" evidence="1">
    <location>
        <begin position="12"/>
        <end position="35"/>
    </location>
</feature>
<organism evidence="2 3">
    <name type="scientific">Micromonospora azadirachtae</name>
    <dbReference type="NCBI Taxonomy" id="1970735"/>
    <lineage>
        <taxon>Bacteria</taxon>
        <taxon>Bacillati</taxon>
        <taxon>Actinomycetota</taxon>
        <taxon>Actinomycetes</taxon>
        <taxon>Micromonosporales</taxon>
        <taxon>Micromonosporaceae</taxon>
        <taxon>Micromonospora</taxon>
    </lineage>
</organism>
<dbReference type="Proteomes" id="UP001597053">
    <property type="component" value="Unassembled WGS sequence"/>
</dbReference>
<dbReference type="InterPro" id="IPR036259">
    <property type="entry name" value="MFS_trans_sf"/>
</dbReference>
<accession>A0ABW3A8W2</accession>